<keyword evidence="4" id="KW-0227">DNA damage</keyword>
<evidence type="ECO:0000256" key="3">
    <source>
        <dbReference type="ARBA" id="ARBA00022695"/>
    </source>
</evidence>
<evidence type="ECO:0000256" key="5">
    <source>
        <dbReference type="ARBA" id="ARBA00022932"/>
    </source>
</evidence>
<dbReference type="RefSeq" id="WP_074462464.1">
    <property type="nucleotide sequence ID" value="NZ_FMUR01000010.1"/>
</dbReference>
<sequence>MNKSKRTYIAIDMKSFYASVECVARGLDPLKANLLVADASRSDQTICLAVSPSLKAIGVPGRPRLFEAKQAIKKYEQMHHTRVLYITAVPRMAEYEKISARIYGIYLKYVAPEDVHVYSIDECFIDCTPYLHFYEEAAKMTGESPAHIMAMTMIRDVLKNTGITATVGIGTNLYLAKVAMDIVAKKAQADKDGVRIAALTEDSYKYLLWDHRPLTDFWQIGNGKAGRLERNHMYTMGDIAQRTQWDEEWFYKTFGIDAEILIDHAWGIEPVTMYDIKHYKTDNHSLSNGQVLPRPYKYEEACIVLMEMIDILCCDMYKKSLVSSTFTWWISYDYKSLEYCPSYDGRLSIDWYGRLHPAHSNGTVRMRAATNSVQQVTDLIMADVKKKSDHRILFRRLGICACDVRNDEGIYQMDLFTDYDALDREKRLHAALLEVRTRYGANALLKGTNLLEGATTIERNKQIGGHRA</sequence>
<keyword evidence="2" id="KW-0515">Mutator protein</keyword>
<dbReference type="GO" id="GO:0005829">
    <property type="term" value="C:cytosol"/>
    <property type="evidence" value="ECO:0007669"/>
    <property type="project" value="TreeGrafter"/>
</dbReference>
<dbReference type="EMBL" id="FMUR01000010">
    <property type="protein sequence ID" value="SCY24082.1"/>
    <property type="molecule type" value="Genomic_DNA"/>
</dbReference>
<dbReference type="InterPro" id="IPR001126">
    <property type="entry name" value="UmuC"/>
</dbReference>
<keyword evidence="8" id="KW-1185">Reference proteome</keyword>
<dbReference type="GO" id="GO:0042276">
    <property type="term" value="P:error-prone translesion synthesis"/>
    <property type="evidence" value="ECO:0007669"/>
    <property type="project" value="TreeGrafter"/>
</dbReference>
<evidence type="ECO:0000313" key="7">
    <source>
        <dbReference type="EMBL" id="SCY24082.1"/>
    </source>
</evidence>
<evidence type="ECO:0000256" key="4">
    <source>
        <dbReference type="ARBA" id="ARBA00022763"/>
    </source>
</evidence>
<dbReference type="Pfam" id="PF00817">
    <property type="entry name" value="IMS"/>
    <property type="match status" value="1"/>
</dbReference>
<dbReference type="GO" id="GO:0003887">
    <property type="term" value="F:DNA-directed DNA polymerase activity"/>
    <property type="evidence" value="ECO:0007669"/>
    <property type="project" value="UniProtKB-KW"/>
</dbReference>
<reference evidence="8" key="1">
    <citation type="submission" date="2016-10" db="EMBL/GenBank/DDBJ databases">
        <authorList>
            <person name="Varghese N."/>
            <person name="Submissions S."/>
        </authorList>
    </citation>
    <scope>NUCLEOTIDE SEQUENCE [LARGE SCALE GENOMIC DNA]</scope>
    <source>
        <strain evidence="8">XBD2006</strain>
    </source>
</reference>
<evidence type="ECO:0000256" key="1">
    <source>
        <dbReference type="ARBA" id="ARBA00010945"/>
    </source>
</evidence>
<dbReference type="GO" id="GO:0006281">
    <property type="term" value="P:DNA repair"/>
    <property type="evidence" value="ECO:0007669"/>
    <property type="project" value="InterPro"/>
</dbReference>
<evidence type="ECO:0000313" key="8">
    <source>
        <dbReference type="Proteomes" id="UP000183047"/>
    </source>
</evidence>
<evidence type="ECO:0000259" key="6">
    <source>
        <dbReference type="PROSITE" id="PS50173"/>
    </source>
</evidence>
<keyword evidence="5" id="KW-0808">Transferase</keyword>
<dbReference type="PANTHER" id="PTHR11076">
    <property type="entry name" value="DNA REPAIR POLYMERASE UMUC / TRANSFERASE FAMILY MEMBER"/>
    <property type="match status" value="1"/>
</dbReference>
<dbReference type="InterPro" id="IPR043128">
    <property type="entry name" value="Rev_trsase/Diguanyl_cyclase"/>
</dbReference>
<organism evidence="7 8">
    <name type="scientific">Butyrivibrio hungatei</name>
    <dbReference type="NCBI Taxonomy" id="185008"/>
    <lineage>
        <taxon>Bacteria</taxon>
        <taxon>Bacillati</taxon>
        <taxon>Bacillota</taxon>
        <taxon>Clostridia</taxon>
        <taxon>Lachnospirales</taxon>
        <taxon>Lachnospiraceae</taxon>
        <taxon>Butyrivibrio</taxon>
    </lineage>
</organism>
<keyword evidence="5" id="KW-0239">DNA-directed DNA polymerase</keyword>
<proteinExistence type="inferred from homology"/>
<dbReference type="Proteomes" id="UP000183047">
    <property type="component" value="Unassembled WGS sequence"/>
</dbReference>
<dbReference type="GO" id="GO:0003684">
    <property type="term" value="F:damaged DNA binding"/>
    <property type="evidence" value="ECO:0007669"/>
    <property type="project" value="InterPro"/>
</dbReference>
<accession>A0A1G5EAU0</accession>
<dbReference type="InterPro" id="IPR043502">
    <property type="entry name" value="DNA/RNA_pol_sf"/>
</dbReference>
<feature type="domain" description="UmuC" evidence="6">
    <location>
        <begin position="8"/>
        <end position="221"/>
    </location>
</feature>
<protein>
    <submittedName>
        <fullName evidence="7">DNA polymerase V</fullName>
    </submittedName>
</protein>
<comment type="similarity">
    <text evidence="1">Belongs to the DNA polymerase type-Y family.</text>
</comment>
<dbReference type="SUPFAM" id="SSF56672">
    <property type="entry name" value="DNA/RNA polymerases"/>
    <property type="match status" value="1"/>
</dbReference>
<gene>
    <name evidence="7" type="ORF">SAMN02910451_01887</name>
</gene>
<evidence type="ECO:0000256" key="2">
    <source>
        <dbReference type="ARBA" id="ARBA00022457"/>
    </source>
</evidence>
<dbReference type="Gene3D" id="3.30.70.270">
    <property type="match status" value="1"/>
</dbReference>
<dbReference type="Gene3D" id="1.10.150.20">
    <property type="entry name" value="5' to 3' exonuclease, C-terminal subdomain"/>
    <property type="match status" value="1"/>
</dbReference>
<name>A0A1G5EAU0_9FIRM</name>
<dbReference type="OrthoDB" id="9808813at2"/>
<keyword evidence="3" id="KW-0548">Nucleotidyltransferase</keyword>
<dbReference type="PANTHER" id="PTHR11076:SF35">
    <property type="entry name" value="DNA REPAIR PROTEIN HOMOLOG YOBH"/>
    <property type="match status" value="1"/>
</dbReference>
<dbReference type="AlphaFoldDB" id="A0A1G5EAU0"/>
<dbReference type="GO" id="GO:0009432">
    <property type="term" value="P:SOS response"/>
    <property type="evidence" value="ECO:0007669"/>
    <property type="project" value="TreeGrafter"/>
</dbReference>
<dbReference type="Gene3D" id="3.40.1170.60">
    <property type="match status" value="1"/>
</dbReference>
<dbReference type="InterPro" id="IPR050116">
    <property type="entry name" value="DNA_polymerase-Y"/>
</dbReference>
<dbReference type="PROSITE" id="PS50173">
    <property type="entry name" value="UMUC"/>
    <property type="match status" value="1"/>
</dbReference>